<protein>
    <recommendedName>
        <fullName evidence="4">DUF1190 domain-containing protein</fullName>
    </recommendedName>
</protein>
<name>A0A233RD68_9GAMM</name>
<evidence type="ECO:0000256" key="1">
    <source>
        <dbReference type="SAM" id="MobiDB-lite"/>
    </source>
</evidence>
<feature type="compositionally biased region" description="Low complexity" evidence="1">
    <location>
        <begin position="187"/>
        <end position="205"/>
    </location>
</feature>
<feature type="region of interest" description="Disordered" evidence="1">
    <location>
        <begin position="165"/>
        <end position="205"/>
    </location>
</feature>
<dbReference type="PROSITE" id="PS51257">
    <property type="entry name" value="PROKAR_LIPOPROTEIN"/>
    <property type="match status" value="1"/>
</dbReference>
<proteinExistence type="predicted"/>
<dbReference type="AlphaFoldDB" id="A0A233RD68"/>
<comment type="caution">
    <text evidence="2">The sequence shown here is derived from an EMBL/GenBank/DDBJ whole genome shotgun (WGS) entry which is preliminary data.</text>
</comment>
<dbReference type="Pfam" id="PF06693">
    <property type="entry name" value="DUF1190"/>
    <property type="match status" value="1"/>
</dbReference>
<evidence type="ECO:0000313" key="2">
    <source>
        <dbReference type="EMBL" id="OXY81331.1"/>
    </source>
</evidence>
<reference evidence="2 3" key="1">
    <citation type="submission" date="2017-08" db="EMBL/GenBank/DDBJ databases">
        <title>A Genome Sequence of Oceanimonas doudoroffii ATCC 27123T.</title>
        <authorList>
            <person name="Brennan M.A."/>
            <person name="Maclea K.S."/>
            <person name="Mcclelland W.D."/>
            <person name="Trachtenberg A.M."/>
        </authorList>
    </citation>
    <scope>NUCLEOTIDE SEQUENCE [LARGE SCALE GENOMIC DNA]</scope>
    <source>
        <strain evidence="2 3">ATCC 27123</strain>
    </source>
</reference>
<accession>A0A233RD68</accession>
<evidence type="ECO:0008006" key="4">
    <source>
        <dbReference type="Google" id="ProtNLM"/>
    </source>
</evidence>
<organism evidence="2 3">
    <name type="scientific">Oceanimonas doudoroffii</name>
    <dbReference type="NCBI Taxonomy" id="84158"/>
    <lineage>
        <taxon>Bacteria</taxon>
        <taxon>Pseudomonadati</taxon>
        <taxon>Pseudomonadota</taxon>
        <taxon>Gammaproteobacteria</taxon>
        <taxon>Aeromonadales</taxon>
        <taxon>Aeromonadaceae</taxon>
        <taxon>Oceanimonas</taxon>
    </lineage>
</organism>
<dbReference type="OrthoDB" id="5903948at2"/>
<sequence>MKRSRRQLLTSMTQRIGKPVGAALAGSVLLSACGQNEPEVQVYQSPDDCHNDNPELAEQCRAAYQQALAESADTAPKYDRQYDCEADFGGGNCVPYQYQGNNWFMPAMAGFMFGRLLDRDRYIHQPVYTSYNPYSPYYGHWTTAGGYRLGKASYGKRMPVSRDALKPKPKVTRTISRGGFGSTAQAKSSWSSSKRSGSRSRGWGG</sequence>
<dbReference type="EMBL" id="NBIM01000004">
    <property type="protein sequence ID" value="OXY81331.1"/>
    <property type="molecule type" value="Genomic_DNA"/>
</dbReference>
<keyword evidence="3" id="KW-1185">Reference proteome</keyword>
<dbReference type="RefSeq" id="WP_094201167.1">
    <property type="nucleotide sequence ID" value="NZ_NBIM01000004.1"/>
</dbReference>
<dbReference type="InterPro" id="IPR009576">
    <property type="entry name" value="Biofilm_formation_YgiB"/>
</dbReference>
<dbReference type="Proteomes" id="UP000242757">
    <property type="component" value="Unassembled WGS sequence"/>
</dbReference>
<evidence type="ECO:0000313" key="3">
    <source>
        <dbReference type="Proteomes" id="UP000242757"/>
    </source>
</evidence>
<gene>
    <name evidence="2" type="ORF">B6S08_12625</name>
</gene>